<dbReference type="PANTHER" id="PTHR11014:SF63">
    <property type="entry name" value="METALLOPEPTIDASE, PUTATIVE (AFU_ORTHOLOGUE AFUA_6G09600)-RELATED"/>
    <property type="match status" value="1"/>
</dbReference>
<name>U5KMV7_STROO</name>
<dbReference type="EC" id="3.5.1.14" evidence="1"/>
<dbReference type="AlphaFoldDB" id="U5KMV7"/>
<reference evidence="1" key="1">
    <citation type="submission" date="2013-01" db="EMBL/GenBank/DDBJ databases">
        <title>Genomic Cooperation Between Trypanosomatids and Their Bacterial Endosymbionts in the Synthesis of Essential Amino Acids Heavily Influenced by Multiple Lateral Gene Transfer Events.</title>
        <authorList>
            <person name="Alves J.M.P."/>
            <person name="Klein C."/>
            <person name="Maia da Silva F."/>
            <person name="Costa Martins A.G."/>
            <person name="Serrano M.G."/>
            <person name="Buck G.A."/>
            <person name="Vasconcelos A.T.R."/>
            <person name="France-Sagot M."/>
            <person name="Teixeira M.M.G."/>
            <person name="Motta M.C.M."/>
            <person name="Camargo E.P."/>
        </authorList>
    </citation>
    <scope>NUCLEOTIDE SEQUENCE</scope>
</reference>
<keyword evidence="1" id="KW-0378">Hydrolase</keyword>
<evidence type="ECO:0000313" key="1">
    <source>
        <dbReference type="EMBL" id="AGT02594.1"/>
    </source>
</evidence>
<dbReference type="Gene3D" id="3.40.630.10">
    <property type="entry name" value="Zn peptidases"/>
    <property type="match status" value="1"/>
</dbReference>
<protein>
    <submittedName>
        <fullName evidence="1">Aminoacylase</fullName>
        <ecNumber evidence="1">3.5.1.14</ecNumber>
    </submittedName>
</protein>
<accession>U5KMV7</accession>
<organism evidence="1">
    <name type="scientific">Strigomonas oncopelti</name>
    <name type="common">Parasitic flagellate</name>
    <name type="synonym">Crithidia oncopelti</name>
    <dbReference type="NCBI Taxonomy" id="5657"/>
    <lineage>
        <taxon>Eukaryota</taxon>
        <taxon>Discoba</taxon>
        <taxon>Euglenozoa</taxon>
        <taxon>Kinetoplastea</taxon>
        <taxon>Metakinetoplastina</taxon>
        <taxon>Trypanosomatida</taxon>
        <taxon>Trypanosomatidae</taxon>
        <taxon>Strigomonadinae</taxon>
        <taxon>Strigomonas</taxon>
    </lineage>
</organism>
<dbReference type="SUPFAM" id="SSF53187">
    <property type="entry name" value="Zn-dependent exopeptidases"/>
    <property type="match status" value="1"/>
</dbReference>
<dbReference type="GO" id="GO:0004046">
    <property type="term" value="F:aminoacylase activity"/>
    <property type="evidence" value="ECO:0007669"/>
    <property type="project" value="UniProtKB-EC"/>
</dbReference>
<dbReference type="Gene3D" id="3.30.70.360">
    <property type="match status" value="1"/>
</dbReference>
<sequence>MLKCSLRTRSQATRKLMMEEIVPNVFNNTCAAFGQTCTIRWNEGYALVDNDPELAALTEKIGVHVLPGKEKAVVRVTEVFNGSEDFSAFGKCCPYNYYGVGIYNPEKQCTAFNHNAKFKVDEDAFLVGVKMHYGHIAALLM</sequence>
<proteinExistence type="predicted"/>
<dbReference type="EMBL" id="KC545064">
    <property type="protein sequence ID" value="AGT02594.1"/>
    <property type="molecule type" value="Genomic_DNA"/>
</dbReference>
<dbReference type="PANTHER" id="PTHR11014">
    <property type="entry name" value="PEPTIDASE M20 FAMILY MEMBER"/>
    <property type="match status" value="1"/>
</dbReference>
<dbReference type="InterPro" id="IPR017439">
    <property type="entry name" value="Amidohydrolase"/>
</dbReference>